<feature type="compositionally biased region" description="Basic and acidic residues" evidence="1">
    <location>
        <begin position="180"/>
        <end position="198"/>
    </location>
</feature>
<dbReference type="EMBL" id="RJVU01061862">
    <property type="protein sequence ID" value="ROJ30585.1"/>
    <property type="molecule type" value="Genomic_DNA"/>
</dbReference>
<organism evidence="2 3">
    <name type="scientific">Anabarilius grahami</name>
    <name type="common">Kanglang fish</name>
    <name type="synonym">Barilius grahami</name>
    <dbReference type="NCBI Taxonomy" id="495550"/>
    <lineage>
        <taxon>Eukaryota</taxon>
        <taxon>Metazoa</taxon>
        <taxon>Chordata</taxon>
        <taxon>Craniata</taxon>
        <taxon>Vertebrata</taxon>
        <taxon>Euteleostomi</taxon>
        <taxon>Actinopterygii</taxon>
        <taxon>Neopterygii</taxon>
        <taxon>Teleostei</taxon>
        <taxon>Ostariophysi</taxon>
        <taxon>Cypriniformes</taxon>
        <taxon>Xenocyprididae</taxon>
        <taxon>Xenocypridinae</taxon>
        <taxon>Xenocypridinae incertae sedis</taxon>
        <taxon>Anabarilius</taxon>
    </lineage>
</organism>
<name>A0A3N0XUT3_ANAGA</name>
<evidence type="ECO:0000313" key="3">
    <source>
        <dbReference type="Proteomes" id="UP000281406"/>
    </source>
</evidence>
<keyword evidence="3" id="KW-1185">Reference proteome</keyword>
<sequence>MGPEFMWRHKSPTVTSACMRVDFHSTKHIVMSDVKLQVFRATLDPDAADMSQPRSLLSSPLVHRRRLGRKVAYISDAMRSSENSHKTKQLDGEEEGEMCIDESIKQVSLAQDQSHNTDPTEDKISHPGNNTADHSISERFVLQKGYRMNHCQSSENSHKTKQLDGEEEEEMCHDENIIHVRVGRDQSRNTDPTEDKSCHPGNNTADHSISERFELQKGYRMNHCQVTLNRDQTLKQRTTSDG</sequence>
<evidence type="ECO:0000256" key="1">
    <source>
        <dbReference type="SAM" id="MobiDB-lite"/>
    </source>
</evidence>
<proteinExistence type="predicted"/>
<reference evidence="2 3" key="1">
    <citation type="submission" date="2018-10" db="EMBL/GenBank/DDBJ databases">
        <title>Genome assembly for a Yunnan-Guizhou Plateau 3E fish, Anabarilius grahami (Regan), and its evolutionary and genetic applications.</title>
        <authorList>
            <person name="Jiang W."/>
        </authorList>
    </citation>
    <scope>NUCLEOTIDE SEQUENCE [LARGE SCALE GENOMIC DNA]</scope>
    <source>
        <strain evidence="2">AG-KIZ</strain>
        <tissue evidence="2">Muscle</tissue>
    </source>
</reference>
<feature type="region of interest" description="Disordered" evidence="1">
    <location>
        <begin position="180"/>
        <end position="208"/>
    </location>
</feature>
<dbReference type="AlphaFoldDB" id="A0A3N0XUT3"/>
<dbReference type="Proteomes" id="UP000281406">
    <property type="component" value="Unassembled WGS sequence"/>
</dbReference>
<gene>
    <name evidence="2" type="ORF">DPX16_3833</name>
</gene>
<protein>
    <submittedName>
        <fullName evidence="2">Uncharacterized protein</fullName>
    </submittedName>
</protein>
<comment type="caution">
    <text evidence="2">The sequence shown here is derived from an EMBL/GenBank/DDBJ whole genome shotgun (WGS) entry which is preliminary data.</text>
</comment>
<evidence type="ECO:0000313" key="2">
    <source>
        <dbReference type="EMBL" id="ROJ30585.1"/>
    </source>
</evidence>
<feature type="compositionally biased region" description="Polar residues" evidence="1">
    <location>
        <begin position="107"/>
        <end position="117"/>
    </location>
</feature>
<accession>A0A3N0XUT3</accession>
<feature type="region of interest" description="Disordered" evidence="1">
    <location>
        <begin position="107"/>
        <end position="134"/>
    </location>
</feature>